<dbReference type="PANTHER" id="PTHR45947:SF3">
    <property type="entry name" value="SULFOQUINOVOSYL TRANSFERASE SQD2"/>
    <property type="match status" value="1"/>
</dbReference>
<dbReference type="AlphaFoldDB" id="A0A1F6TWD3"/>
<dbReference type="InterPro" id="IPR050194">
    <property type="entry name" value="Glycosyltransferase_grp1"/>
</dbReference>
<accession>A0A1F6TWD3</accession>
<organism evidence="2 3">
    <name type="scientific">Candidatus Muproteobacteria bacterium RIFCSPHIGHO2_02_FULL_65_16</name>
    <dbReference type="NCBI Taxonomy" id="1817766"/>
    <lineage>
        <taxon>Bacteria</taxon>
        <taxon>Pseudomonadati</taxon>
        <taxon>Pseudomonadota</taxon>
        <taxon>Candidatus Muproteobacteria</taxon>
    </lineage>
</organism>
<dbReference type="Gene3D" id="3.40.50.2000">
    <property type="entry name" value="Glycogen Phosphorylase B"/>
    <property type="match status" value="2"/>
</dbReference>
<sequence length="416" mass="45510">MKILYLHPRSWTGEYVILQALRDLGHEVCVLEERRDLERSRARTPDYHESGDGIGTLWYNPRRGWEKLLTLPFDRFFKRAFDGRNLAHRMWVVRAAVRRFRPGVVVCSDGFSYAIPAMFLKRLGLLKERLVVSYIGGDILDCPQADIGKRRTILTDWLIRRSLKGADVLRPVSPLLQRRLLADGAEAARISICPSHLVAARASLQQVYDRRARVRAAIRSRYGMPPDAPVIATLSSNHKGKGLQVLAAAWPEIRRGLPSCRWLLCGPRSPWVDEAVLPLLGAAATDGSVLLTGPLSGFEVFEHLAAADAHVNPSLCEGLNMVTVEAAAVGVPTITSDGAGIADWVGRYGAGRVVPVSDAPALAAAVVDFFQASGRVTSPPDRCRAMAEEFYPERIAAALVALFRGDTGPAPGPDSP</sequence>
<name>A0A1F6TWD3_9PROT</name>
<comment type="caution">
    <text evidence="2">The sequence shown here is derived from an EMBL/GenBank/DDBJ whole genome shotgun (WGS) entry which is preliminary data.</text>
</comment>
<dbReference type="GO" id="GO:0016757">
    <property type="term" value="F:glycosyltransferase activity"/>
    <property type="evidence" value="ECO:0007669"/>
    <property type="project" value="TreeGrafter"/>
</dbReference>
<dbReference type="CDD" id="cd03801">
    <property type="entry name" value="GT4_PimA-like"/>
    <property type="match status" value="1"/>
</dbReference>
<evidence type="ECO:0000313" key="2">
    <source>
        <dbReference type="EMBL" id="OGI49362.1"/>
    </source>
</evidence>
<proteinExistence type="predicted"/>
<evidence type="ECO:0000259" key="1">
    <source>
        <dbReference type="Pfam" id="PF13579"/>
    </source>
</evidence>
<feature type="domain" description="Glycosyltransferase subfamily 4-like N-terminal" evidence="1">
    <location>
        <begin position="18"/>
        <end position="194"/>
    </location>
</feature>
<dbReference type="SUPFAM" id="SSF53756">
    <property type="entry name" value="UDP-Glycosyltransferase/glycogen phosphorylase"/>
    <property type="match status" value="1"/>
</dbReference>
<dbReference type="Proteomes" id="UP000179362">
    <property type="component" value="Unassembled WGS sequence"/>
</dbReference>
<dbReference type="Pfam" id="PF13692">
    <property type="entry name" value="Glyco_trans_1_4"/>
    <property type="match status" value="1"/>
</dbReference>
<dbReference type="PANTHER" id="PTHR45947">
    <property type="entry name" value="SULFOQUINOVOSYL TRANSFERASE SQD2"/>
    <property type="match status" value="1"/>
</dbReference>
<evidence type="ECO:0000313" key="3">
    <source>
        <dbReference type="Proteomes" id="UP000179362"/>
    </source>
</evidence>
<reference evidence="2 3" key="1">
    <citation type="journal article" date="2016" name="Nat. Commun.">
        <title>Thousands of microbial genomes shed light on interconnected biogeochemical processes in an aquifer system.</title>
        <authorList>
            <person name="Anantharaman K."/>
            <person name="Brown C.T."/>
            <person name="Hug L.A."/>
            <person name="Sharon I."/>
            <person name="Castelle C.J."/>
            <person name="Probst A.J."/>
            <person name="Thomas B.C."/>
            <person name="Singh A."/>
            <person name="Wilkins M.J."/>
            <person name="Karaoz U."/>
            <person name="Brodie E.L."/>
            <person name="Williams K.H."/>
            <person name="Hubbard S.S."/>
            <person name="Banfield J.F."/>
        </authorList>
    </citation>
    <scope>NUCLEOTIDE SEQUENCE [LARGE SCALE GENOMIC DNA]</scope>
</reference>
<dbReference type="InterPro" id="IPR028098">
    <property type="entry name" value="Glyco_trans_4-like_N"/>
</dbReference>
<protein>
    <recommendedName>
        <fullName evidence="1">Glycosyltransferase subfamily 4-like N-terminal domain-containing protein</fullName>
    </recommendedName>
</protein>
<dbReference type="Pfam" id="PF13579">
    <property type="entry name" value="Glyco_trans_4_4"/>
    <property type="match status" value="1"/>
</dbReference>
<dbReference type="EMBL" id="MFTA01000116">
    <property type="protein sequence ID" value="OGI49362.1"/>
    <property type="molecule type" value="Genomic_DNA"/>
</dbReference>
<gene>
    <name evidence="2" type="ORF">A3B81_05870</name>
</gene>